<feature type="chain" id="PRO_5040958746" evidence="1">
    <location>
        <begin position="30"/>
        <end position="387"/>
    </location>
</feature>
<dbReference type="Proteomes" id="UP001147653">
    <property type="component" value="Unassembled WGS sequence"/>
</dbReference>
<proteinExistence type="predicted"/>
<keyword evidence="4" id="KW-1185">Reference proteome</keyword>
<protein>
    <submittedName>
        <fullName evidence="3">HtaA domain-containing protein</fullName>
    </submittedName>
</protein>
<evidence type="ECO:0000256" key="1">
    <source>
        <dbReference type="SAM" id="SignalP"/>
    </source>
</evidence>
<dbReference type="AlphaFoldDB" id="A0A9X3NBG7"/>
<accession>A0A9X3NBG7</accession>
<reference evidence="3" key="1">
    <citation type="submission" date="2022-10" db="EMBL/GenBank/DDBJ databases">
        <title>The WGS of Solirubrobacter phytolaccae KCTC 29190.</title>
        <authorList>
            <person name="Jiang Z."/>
        </authorList>
    </citation>
    <scope>NUCLEOTIDE SEQUENCE</scope>
    <source>
        <strain evidence="3">KCTC 29190</strain>
    </source>
</reference>
<keyword evidence="1" id="KW-0732">Signal</keyword>
<feature type="signal peptide" evidence="1">
    <location>
        <begin position="1"/>
        <end position="29"/>
    </location>
</feature>
<feature type="domain" description="Htaa" evidence="2">
    <location>
        <begin position="220"/>
        <end position="380"/>
    </location>
</feature>
<gene>
    <name evidence="3" type="ORF">OJ997_22160</name>
</gene>
<comment type="caution">
    <text evidence="3">The sequence shown here is derived from an EMBL/GenBank/DDBJ whole genome shotgun (WGS) entry which is preliminary data.</text>
</comment>
<evidence type="ECO:0000259" key="2">
    <source>
        <dbReference type="Pfam" id="PF04213"/>
    </source>
</evidence>
<dbReference type="EMBL" id="JAPDDP010000045">
    <property type="protein sequence ID" value="MDA0183029.1"/>
    <property type="molecule type" value="Genomic_DNA"/>
</dbReference>
<dbReference type="RefSeq" id="WP_270027413.1">
    <property type="nucleotide sequence ID" value="NZ_JAPDDP010000045.1"/>
</dbReference>
<sequence>MFRRDVVPRRRVLVIAAALMLPLPAAASAATPGTSLQLSGLKGVKVTAVGPTVREASRFVVPFTGSPSTTSVAYPSAAGLRLSAGRRSVRLTALRLQGRSLSAAVGRKRVTVFTAARAPLTTRSTTLRLTAAGRSALRSGLRLRRLPTGTVGTLSVVLPAPVQGPATVLPSTPSPTVPAPTPVATPAPTVAATPTPTPTPPPADRIFPPGVPAGAVRANAADWAFRGSWLRYLVAGGGTVATTGGAAKTADGSFVYPGQGGTYDLTAGWSLQHGGTVTFLYSAHGISIALADPIVELGPAPRISVLLTDSSQGGIPGGEGSGGDGTTRRVVFGTLDLSAATPVVSGDTVTWTSVPVLLTTEGAAPFLAYKAGEPFGQITVRATIPSA</sequence>
<evidence type="ECO:0000313" key="3">
    <source>
        <dbReference type="EMBL" id="MDA0183029.1"/>
    </source>
</evidence>
<name>A0A9X3NBG7_9ACTN</name>
<dbReference type="InterPro" id="IPR007331">
    <property type="entry name" value="Htaa"/>
</dbReference>
<dbReference type="Pfam" id="PF04213">
    <property type="entry name" value="HtaA"/>
    <property type="match status" value="1"/>
</dbReference>
<organism evidence="3 4">
    <name type="scientific">Solirubrobacter phytolaccae</name>
    <dbReference type="NCBI Taxonomy" id="1404360"/>
    <lineage>
        <taxon>Bacteria</taxon>
        <taxon>Bacillati</taxon>
        <taxon>Actinomycetota</taxon>
        <taxon>Thermoleophilia</taxon>
        <taxon>Solirubrobacterales</taxon>
        <taxon>Solirubrobacteraceae</taxon>
        <taxon>Solirubrobacter</taxon>
    </lineage>
</organism>
<evidence type="ECO:0000313" key="4">
    <source>
        <dbReference type="Proteomes" id="UP001147653"/>
    </source>
</evidence>